<dbReference type="AlphaFoldDB" id="A0A0A9BJY4"/>
<dbReference type="EMBL" id="GBRH01234234">
    <property type="protein sequence ID" value="JAD63661.1"/>
    <property type="molecule type" value="Transcribed_RNA"/>
</dbReference>
<sequence length="32" mass="3985">MSFYKRAHKKDTNYNSTLEILEEDIKEKYNYI</sequence>
<reference evidence="1" key="1">
    <citation type="submission" date="2014-09" db="EMBL/GenBank/DDBJ databases">
        <authorList>
            <person name="Magalhaes I.L.F."/>
            <person name="Oliveira U."/>
            <person name="Santos F.R."/>
            <person name="Vidigal T.H.D.A."/>
            <person name="Brescovit A.D."/>
            <person name="Santos A.J."/>
        </authorList>
    </citation>
    <scope>NUCLEOTIDE SEQUENCE</scope>
    <source>
        <tissue evidence="1">Shoot tissue taken approximately 20 cm above the soil surface</tissue>
    </source>
</reference>
<proteinExistence type="predicted"/>
<accession>A0A0A9BJY4</accession>
<protein>
    <submittedName>
        <fullName evidence="1">Uncharacterized protein</fullName>
    </submittedName>
</protein>
<name>A0A0A9BJY4_ARUDO</name>
<reference evidence="1" key="2">
    <citation type="journal article" date="2015" name="Data Brief">
        <title>Shoot transcriptome of the giant reed, Arundo donax.</title>
        <authorList>
            <person name="Barrero R.A."/>
            <person name="Guerrero F.D."/>
            <person name="Moolhuijzen P."/>
            <person name="Goolsby J.A."/>
            <person name="Tidwell J."/>
            <person name="Bellgard S.E."/>
            <person name="Bellgard M.I."/>
        </authorList>
    </citation>
    <scope>NUCLEOTIDE SEQUENCE</scope>
    <source>
        <tissue evidence="1">Shoot tissue taken approximately 20 cm above the soil surface</tissue>
    </source>
</reference>
<organism evidence="1">
    <name type="scientific">Arundo donax</name>
    <name type="common">Giant reed</name>
    <name type="synonym">Donax arundinaceus</name>
    <dbReference type="NCBI Taxonomy" id="35708"/>
    <lineage>
        <taxon>Eukaryota</taxon>
        <taxon>Viridiplantae</taxon>
        <taxon>Streptophyta</taxon>
        <taxon>Embryophyta</taxon>
        <taxon>Tracheophyta</taxon>
        <taxon>Spermatophyta</taxon>
        <taxon>Magnoliopsida</taxon>
        <taxon>Liliopsida</taxon>
        <taxon>Poales</taxon>
        <taxon>Poaceae</taxon>
        <taxon>PACMAD clade</taxon>
        <taxon>Arundinoideae</taxon>
        <taxon>Arundineae</taxon>
        <taxon>Arundo</taxon>
    </lineage>
</organism>
<evidence type="ECO:0000313" key="1">
    <source>
        <dbReference type="EMBL" id="JAD63661.1"/>
    </source>
</evidence>